<dbReference type="InterPro" id="IPR036271">
    <property type="entry name" value="Tet_transcr_reg_TetR-rel_C_sf"/>
</dbReference>
<keyword evidence="3" id="KW-0804">Transcription</keyword>
<protein>
    <submittedName>
        <fullName evidence="6">TetR/AcrR family transcriptional regulator</fullName>
    </submittedName>
</protein>
<evidence type="ECO:0000313" key="6">
    <source>
        <dbReference type="EMBL" id="RZQ60382.1"/>
    </source>
</evidence>
<dbReference type="GO" id="GO:0045892">
    <property type="term" value="P:negative regulation of DNA-templated transcription"/>
    <property type="evidence" value="ECO:0007669"/>
    <property type="project" value="InterPro"/>
</dbReference>
<evidence type="ECO:0000256" key="2">
    <source>
        <dbReference type="ARBA" id="ARBA00023125"/>
    </source>
</evidence>
<evidence type="ECO:0000256" key="4">
    <source>
        <dbReference type="PROSITE-ProRule" id="PRU00335"/>
    </source>
</evidence>
<evidence type="ECO:0000259" key="5">
    <source>
        <dbReference type="PROSITE" id="PS50977"/>
    </source>
</evidence>
<name>A0A4Q7J1C0_9PSEU</name>
<dbReference type="SUPFAM" id="SSF48498">
    <property type="entry name" value="Tetracyclin repressor-like, C-terminal domain"/>
    <property type="match status" value="1"/>
</dbReference>
<dbReference type="InterPro" id="IPR001647">
    <property type="entry name" value="HTH_TetR"/>
</dbReference>
<dbReference type="GO" id="GO:0003700">
    <property type="term" value="F:DNA-binding transcription factor activity"/>
    <property type="evidence" value="ECO:0007669"/>
    <property type="project" value="TreeGrafter"/>
</dbReference>
<dbReference type="InterPro" id="IPR050109">
    <property type="entry name" value="HTH-type_TetR-like_transc_reg"/>
</dbReference>
<dbReference type="PANTHER" id="PTHR30055">
    <property type="entry name" value="HTH-TYPE TRANSCRIPTIONAL REGULATOR RUTR"/>
    <property type="match status" value="1"/>
</dbReference>
<keyword evidence="7" id="KW-1185">Reference proteome</keyword>
<feature type="DNA-binding region" description="H-T-H motif" evidence="4">
    <location>
        <begin position="42"/>
        <end position="61"/>
    </location>
</feature>
<evidence type="ECO:0000313" key="7">
    <source>
        <dbReference type="Proteomes" id="UP000292003"/>
    </source>
</evidence>
<dbReference type="OrthoDB" id="329481at2"/>
<dbReference type="EMBL" id="SFCC01000017">
    <property type="protein sequence ID" value="RZQ60382.1"/>
    <property type="molecule type" value="Genomic_DNA"/>
</dbReference>
<dbReference type="RefSeq" id="WP_130478770.1">
    <property type="nucleotide sequence ID" value="NZ_SFCC01000017.1"/>
</dbReference>
<evidence type="ECO:0000256" key="3">
    <source>
        <dbReference type="ARBA" id="ARBA00023163"/>
    </source>
</evidence>
<dbReference type="InterPro" id="IPR009057">
    <property type="entry name" value="Homeodomain-like_sf"/>
</dbReference>
<dbReference type="Pfam" id="PF02909">
    <property type="entry name" value="TetR_C_1"/>
    <property type="match status" value="1"/>
</dbReference>
<reference evidence="6 7" key="1">
    <citation type="submission" date="2019-02" db="EMBL/GenBank/DDBJ databases">
        <title>Draft genome sequence of Amycolatopsis sp. 8-3EHSu isolated from roots of Suaeda maritima.</title>
        <authorList>
            <person name="Duangmal K."/>
            <person name="Chantavorakit T."/>
        </authorList>
    </citation>
    <scope>NUCLEOTIDE SEQUENCE [LARGE SCALE GENOMIC DNA]</scope>
    <source>
        <strain evidence="6 7">8-3EHSu</strain>
    </source>
</reference>
<dbReference type="GO" id="GO:0000976">
    <property type="term" value="F:transcription cis-regulatory region binding"/>
    <property type="evidence" value="ECO:0007669"/>
    <property type="project" value="TreeGrafter"/>
</dbReference>
<proteinExistence type="predicted"/>
<dbReference type="Proteomes" id="UP000292003">
    <property type="component" value="Unassembled WGS sequence"/>
</dbReference>
<dbReference type="AlphaFoldDB" id="A0A4Q7J1C0"/>
<comment type="caution">
    <text evidence="6">The sequence shown here is derived from an EMBL/GenBank/DDBJ whole genome shotgun (WGS) entry which is preliminary data.</text>
</comment>
<feature type="domain" description="HTH tetR-type" evidence="5">
    <location>
        <begin position="19"/>
        <end position="79"/>
    </location>
</feature>
<dbReference type="InterPro" id="IPR004111">
    <property type="entry name" value="Repressor_TetR_C"/>
</dbReference>
<accession>A0A4Q7J1C0</accession>
<evidence type="ECO:0000256" key="1">
    <source>
        <dbReference type="ARBA" id="ARBA00023015"/>
    </source>
</evidence>
<gene>
    <name evidence="6" type="ORF">EWH70_29205</name>
</gene>
<dbReference type="PANTHER" id="PTHR30055:SF151">
    <property type="entry name" value="TRANSCRIPTIONAL REGULATORY PROTEIN"/>
    <property type="match status" value="1"/>
</dbReference>
<dbReference type="SUPFAM" id="SSF46689">
    <property type="entry name" value="Homeodomain-like"/>
    <property type="match status" value="1"/>
</dbReference>
<sequence>MELPEPPWRSPARRTVKQPLSRERVVRTALDLLDREGLDAVSMRRVAQALDTGAASLYAYVSGKDELRELMFDAVLGEVDLPEPDPARWADQVRDLLRGQLRVMLAHPGIAQVAWATMVPVGPNALRHGEALIALLRAGGLDEKRAAFAFDTLALYTKAFAYEGTVWASGEMSQEEAAARGRQTEEYMRSLPPEVFPNMLAVGRYFSGQTAAERFEFTLDVFLSGLAHSS</sequence>
<keyword evidence="2 4" id="KW-0238">DNA-binding</keyword>
<dbReference type="PROSITE" id="PS50977">
    <property type="entry name" value="HTH_TETR_2"/>
    <property type="match status" value="1"/>
</dbReference>
<organism evidence="6 7">
    <name type="scientific">Amycolatopsis suaedae</name>
    <dbReference type="NCBI Taxonomy" id="2510978"/>
    <lineage>
        <taxon>Bacteria</taxon>
        <taxon>Bacillati</taxon>
        <taxon>Actinomycetota</taxon>
        <taxon>Actinomycetes</taxon>
        <taxon>Pseudonocardiales</taxon>
        <taxon>Pseudonocardiaceae</taxon>
        <taxon>Amycolatopsis</taxon>
    </lineage>
</organism>
<keyword evidence="1" id="KW-0805">Transcription regulation</keyword>
<dbReference type="Pfam" id="PF00440">
    <property type="entry name" value="TetR_N"/>
    <property type="match status" value="1"/>
</dbReference>
<dbReference type="Gene3D" id="1.10.357.10">
    <property type="entry name" value="Tetracycline Repressor, domain 2"/>
    <property type="match status" value="1"/>
</dbReference>